<organism evidence="1 2">
    <name type="scientific">Riccia sorocarpa</name>
    <dbReference type="NCBI Taxonomy" id="122646"/>
    <lineage>
        <taxon>Eukaryota</taxon>
        <taxon>Viridiplantae</taxon>
        <taxon>Streptophyta</taxon>
        <taxon>Embryophyta</taxon>
        <taxon>Marchantiophyta</taxon>
        <taxon>Marchantiopsida</taxon>
        <taxon>Marchantiidae</taxon>
        <taxon>Marchantiales</taxon>
        <taxon>Ricciaceae</taxon>
        <taxon>Riccia</taxon>
    </lineage>
</organism>
<dbReference type="Proteomes" id="UP001633002">
    <property type="component" value="Unassembled WGS sequence"/>
</dbReference>
<accession>A0ABD3I6W4</accession>
<evidence type="ECO:0000313" key="1">
    <source>
        <dbReference type="EMBL" id="KAL3699046.1"/>
    </source>
</evidence>
<protein>
    <submittedName>
        <fullName evidence="1">Uncharacterized protein</fullName>
    </submittedName>
</protein>
<dbReference type="EMBL" id="JBJQOH010000001">
    <property type="protein sequence ID" value="KAL3699046.1"/>
    <property type="molecule type" value="Genomic_DNA"/>
</dbReference>
<reference evidence="1 2" key="1">
    <citation type="submission" date="2024-09" db="EMBL/GenBank/DDBJ databases">
        <title>Chromosome-scale assembly of Riccia sorocarpa.</title>
        <authorList>
            <person name="Paukszto L."/>
        </authorList>
    </citation>
    <scope>NUCLEOTIDE SEQUENCE [LARGE SCALE GENOMIC DNA]</scope>
    <source>
        <strain evidence="1">LP-2024</strain>
        <tissue evidence="1">Aerial parts of the thallus</tissue>
    </source>
</reference>
<evidence type="ECO:0000313" key="2">
    <source>
        <dbReference type="Proteomes" id="UP001633002"/>
    </source>
</evidence>
<dbReference type="AlphaFoldDB" id="A0ABD3I6W4"/>
<gene>
    <name evidence="1" type="ORF">R1sor_017068</name>
</gene>
<name>A0ABD3I6W4_9MARC</name>
<keyword evidence="2" id="KW-1185">Reference proteome</keyword>
<proteinExistence type="predicted"/>
<sequence length="146" mass="17331">MVDSFLTAVSRKGPRFTRQLIKGETVEFARLDWIYSSTDADWIESIDELHHDETEDIKREEIKVKLRETWKNHPASVTDPRVRWDLGWQRIKKILQRERREQKLKKAPCSSAQEQLEAVRTRINANFSEQELEKQVKEQELREAAA</sequence>
<comment type="caution">
    <text evidence="1">The sequence shown here is derived from an EMBL/GenBank/DDBJ whole genome shotgun (WGS) entry which is preliminary data.</text>
</comment>